<proteinExistence type="predicted"/>
<gene>
    <name evidence="1" type="ORF">C1H46_021372</name>
</gene>
<protein>
    <submittedName>
        <fullName evidence="1">Uncharacterized protein</fullName>
    </submittedName>
</protein>
<accession>A0A540M314</accession>
<comment type="caution">
    <text evidence="1">The sequence shown here is derived from an EMBL/GenBank/DDBJ whole genome shotgun (WGS) entry which is preliminary data.</text>
</comment>
<sequence length="83" mass="9168">MGFFGIIVLQLGRSYFGGSRRLWWFSAAVSVGRNANPATQGTRLAGRGFQQMGFFDVMVLQMGRFRFGGSSRLWRVSAVVSAV</sequence>
<dbReference type="EMBL" id="VIEB01000380">
    <property type="protein sequence ID" value="TQD92892.1"/>
    <property type="molecule type" value="Genomic_DNA"/>
</dbReference>
<keyword evidence="2" id="KW-1185">Reference proteome</keyword>
<evidence type="ECO:0000313" key="2">
    <source>
        <dbReference type="Proteomes" id="UP000315295"/>
    </source>
</evidence>
<reference evidence="1 2" key="1">
    <citation type="journal article" date="2019" name="G3 (Bethesda)">
        <title>Sequencing of a Wild Apple (Malus baccata) Genome Unravels the Differences Between Cultivated and Wild Apple Species Regarding Disease Resistance and Cold Tolerance.</title>
        <authorList>
            <person name="Chen X."/>
        </authorList>
    </citation>
    <scope>NUCLEOTIDE SEQUENCE [LARGE SCALE GENOMIC DNA]</scope>
    <source>
        <strain evidence="2">cv. Shandingzi</strain>
        <tissue evidence="1">Leaves</tissue>
    </source>
</reference>
<name>A0A540M314_MALBA</name>
<evidence type="ECO:0000313" key="1">
    <source>
        <dbReference type="EMBL" id="TQD92892.1"/>
    </source>
</evidence>
<dbReference type="AlphaFoldDB" id="A0A540M314"/>
<organism evidence="1 2">
    <name type="scientific">Malus baccata</name>
    <name type="common">Siberian crab apple</name>
    <name type="synonym">Pyrus baccata</name>
    <dbReference type="NCBI Taxonomy" id="106549"/>
    <lineage>
        <taxon>Eukaryota</taxon>
        <taxon>Viridiplantae</taxon>
        <taxon>Streptophyta</taxon>
        <taxon>Embryophyta</taxon>
        <taxon>Tracheophyta</taxon>
        <taxon>Spermatophyta</taxon>
        <taxon>Magnoliopsida</taxon>
        <taxon>eudicotyledons</taxon>
        <taxon>Gunneridae</taxon>
        <taxon>Pentapetalae</taxon>
        <taxon>rosids</taxon>
        <taxon>fabids</taxon>
        <taxon>Rosales</taxon>
        <taxon>Rosaceae</taxon>
        <taxon>Amygdaloideae</taxon>
        <taxon>Maleae</taxon>
        <taxon>Malus</taxon>
    </lineage>
</organism>
<dbReference type="Proteomes" id="UP000315295">
    <property type="component" value="Unassembled WGS sequence"/>
</dbReference>